<evidence type="ECO:0000256" key="1">
    <source>
        <dbReference type="PROSITE-ProRule" id="PRU00023"/>
    </source>
</evidence>
<comment type="caution">
    <text evidence="3">The sequence shown here is derived from an EMBL/GenBank/DDBJ whole genome shotgun (WGS) entry which is preliminary data.</text>
</comment>
<dbReference type="PANTHER" id="PTHR12350">
    <property type="entry name" value="HISTONE-LYSINE N-METHYLTRANSFERASE-RELATED"/>
    <property type="match status" value="1"/>
</dbReference>
<dbReference type="PANTHER" id="PTHR12350:SF19">
    <property type="entry name" value="SET DOMAIN-CONTAINING PROTEIN"/>
    <property type="match status" value="1"/>
</dbReference>
<dbReference type="InterPro" id="IPR046341">
    <property type="entry name" value="SET_dom_sf"/>
</dbReference>
<name>A0A151ZAX8_TIELA</name>
<keyword evidence="4" id="KW-1185">Reference proteome</keyword>
<reference evidence="3 4" key="1">
    <citation type="submission" date="2015-12" db="EMBL/GenBank/DDBJ databases">
        <title>Dictyostelia acquired genes for synthesis and detection of signals that induce cell-type specialization by lateral gene transfer from prokaryotes.</title>
        <authorList>
            <person name="Gloeckner G."/>
            <person name="Schaap P."/>
        </authorList>
    </citation>
    <scope>NUCLEOTIDE SEQUENCE [LARGE SCALE GENOMIC DNA]</scope>
    <source>
        <strain evidence="3 4">TK</strain>
    </source>
</reference>
<dbReference type="SUPFAM" id="SSF48403">
    <property type="entry name" value="Ankyrin repeat"/>
    <property type="match status" value="1"/>
</dbReference>
<dbReference type="SMART" id="SM00317">
    <property type="entry name" value="SET"/>
    <property type="match status" value="1"/>
</dbReference>
<dbReference type="Gene3D" id="1.25.40.20">
    <property type="entry name" value="Ankyrin repeat-containing domain"/>
    <property type="match status" value="1"/>
</dbReference>
<protein>
    <recommendedName>
        <fullName evidence="2">SET domain-containing protein</fullName>
    </recommendedName>
</protein>
<dbReference type="EMBL" id="LODT01000035">
    <property type="protein sequence ID" value="KYQ91099.1"/>
    <property type="molecule type" value="Genomic_DNA"/>
</dbReference>
<proteinExistence type="predicted"/>
<dbReference type="Pfam" id="PF00856">
    <property type="entry name" value="SET"/>
    <property type="match status" value="1"/>
</dbReference>
<gene>
    <name evidence="3" type="ORF">DLAC_08005</name>
</gene>
<dbReference type="OrthoDB" id="16287at2759"/>
<evidence type="ECO:0000313" key="4">
    <source>
        <dbReference type="Proteomes" id="UP000076078"/>
    </source>
</evidence>
<dbReference type="InterPro" id="IPR001214">
    <property type="entry name" value="SET_dom"/>
</dbReference>
<dbReference type="PROSITE" id="PS50280">
    <property type="entry name" value="SET"/>
    <property type="match status" value="1"/>
</dbReference>
<dbReference type="PROSITE" id="PS50088">
    <property type="entry name" value="ANK_REPEAT"/>
    <property type="match status" value="1"/>
</dbReference>
<dbReference type="AlphaFoldDB" id="A0A151ZAX8"/>
<organism evidence="3 4">
    <name type="scientific">Tieghemostelium lacteum</name>
    <name type="common">Slime mold</name>
    <name type="synonym">Dictyostelium lacteum</name>
    <dbReference type="NCBI Taxonomy" id="361077"/>
    <lineage>
        <taxon>Eukaryota</taxon>
        <taxon>Amoebozoa</taxon>
        <taxon>Evosea</taxon>
        <taxon>Eumycetozoa</taxon>
        <taxon>Dictyostelia</taxon>
        <taxon>Dictyosteliales</taxon>
        <taxon>Raperosteliaceae</taxon>
        <taxon>Tieghemostelium</taxon>
    </lineage>
</organism>
<keyword evidence="1" id="KW-0040">ANK repeat</keyword>
<dbReference type="OMA" id="MMISNED"/>
<dbReference type="Proteomes" id="UP000076078">
    <property type="component" value="Unassembled WGS sequence"/>
</dbReference>
<feature type="domain" description="SET" evidence="2">
    <location>
        <begin position="282"/>
        <end position="391"/>
    </location>
</feature>
<dbReference type="InParanoid" id="A0A151ZAX8"/>
<evidence type="ECO:0000313" key="3">
    <source>
        <dbReference type="EMBL" id="KYQ91099.1"/>
    </source>
</evidence>
<evidence type="ECO:0000259" key="2">
    <source>
        <dbReference type="PROSITE" id="PS50280"/>
    </source>
</evidence>
<sequence>MQKNSVNEFWKRKIVEDFGNNSKFDENYSDIVYYKEYLKLLKVQDETVKEFSEMYIETCKMVFEDQSTTLTDLILSKDIGSIKYQLSSEIRRNSDFFKDLLKAPAKNTIPALDRMLLFLSIGTNDVNIVKYILENGGNQLLQFADPVNGVTVFHLSMLLGNIEILEVIIESLINNNIHDTIVTKVDSFRATAFDYARLKRSIPNPQPPLPKSIKVYNYNQNNNFEDWSIEQLEKALSIHYCPNVIATNDYLIDLIFSSMDISPNLKFRNKYLKLINSSGGEDNVILGYVSDQVGYGLFAGKDFEKGDYIVRYGGMVTMNEKMQSTDYNMMISNEDFGLNGQQYRSLGGMINHSQKFKNAQSECIFEGGCDQALITATKYIPKGTQIFIDYSQSYWNDSNSSNSTNQKSTSEIKASLKEMGGTKEYPSIIPSIFNFNK</sequence>
<dbReference type="InterPro" id="IPR036770">
    <property type="entry name" value="Ankyrin_rpt-contain_sf"/>
</dbReference>
<dbReference type="InterPro" id="IPR002110">
    <property type="entry name" value="Ankyrin_rpt"/>
</dbReference>
<feature type="repeat" description="ANK" evidence="1">
    <location>
        <begin position="148"/>
        <end position="180"/>
    </location>
</feature>
<dbReference type="SUPFAM" id="SSF82199">
    <property type="entry name" value="SET domain"/>
    <property type="match status" value="1"/>
</dbReference>
<dbReference type="InterPro" id="IPR053201">
    <property type="entry name" value="Flavunoidine_N-MTase"/>
</dbReference>
<accession>A0A151ZAX8</accession>
<dbReference type="Gene3D" id="2.170.270.10">
    <property type="entry name" value="SET domain"/>
    <property type="match status" value="1"/>
</dbReference>
<dbReference type="SMART" id="SM00248">
    <property type="entry name" value="ANK"/>
    <property type="match status" value="2"/>
</dbReference>